<protein>
    <submittedName>
        <fullName evidence="3">SUF system FeS assembly protein</fullName>
    </submittedName>
</protein>
<dbReference type="SUPFAM" id="SSF82649">
    <property type="entry name" value="SufE/NifU"/>
    <property type="match status" value="1"/>
</dbReference>
<name>Q1AZN5_RUBXD</name>
<dbReference type="FunFam" id="3.90.1010.10:FF:000002">
    <property type="entry name" value="Iron-sulfur cluster assembly scaffold protein NifU"/>
    <property type="match status" value="1"/>
</dbReference>
<dbReference type="CDD" id="cd06664">
    <property type="entry name" value="IscU_like"/>
    <property type="match status" value="1"/>
</dbReference>
<dbReference type="PANTHER" id="PTHR10093">
    <property type="entry name" value="IRON-SULFUR CLUSTER ASSEMBLY ENZYME NIFU HOMOLOG"/>
    <property type="match status" value="1"/>
</dbReference>
<dbReference type="HOGENOM" id="CLU_079283_4_0_11"/>
<dbReference type="InterPro" id="IPR002871">
    <property type="entry name" value="NIF_FeS_clus_asmbl_NifU_N"/>
</dbReference>
<evidence type="ECO:0000256" key="1">
    <source>
        <dbReference type="ARBA" id="ARBA00006420"/>
    </source>
</evidence>
<dbReference type="eggNOG" id="COG0822">
    <property type="taxonomic scope" value="Bacteria"/>
</dbReference>
<dbReference type="PhylomeDB" id="Q1AZN5"/>
<keyword evidence="4" id="KW-1185">Reference proteome</keyword>
<gene>
    <name evidence="3" type="ordered locus">Rxyl_0165</name>
</gene>
<dbReference type="KEGG" id="rxy:Rxyl_0165"/>
<accession>Q1AZN5</accession>
<feature type="domain" description="NIF system FeS cluster assembly NifU N-terminal" evidence="2">
    <location>
        <begin position="6"/>
        <end position="120"/>
    </location>
</feature>
<evidence type="ECO:0000313" key="4">
    <source>
        <dbReference type="Proteomes" id="UP000006637"/>
    </source>
</evidence>
<dbReference type="OrthoDB" id="9804157at2"/>
<dbReference type="RefSeq" id="WP_011563161.1">
    <property type="nucleotide sequence ID" value="NC_008148.1"/>
</dbReference>
<reference evidence="3 4" key="1">
    <citation type="submission" date="2006-06" db="EMBL/GenBank/DDBJ databases">
        <title>Complete sequence of Rubrobacter xylanophilus DSM 9941.</title>
        <authorList>
            <consortium name="US DOE Joint Genome Institute"/>
            <person name="Copeland A."/>
            <person name="Lucas S."/>
            <person name="Lapidus A."/>
            <person name="Barry K."/>
            <person name="Detter J.C."/>
            <person name="Glavina del Rio T."/>
            <person name="Hammon N."/>
            <person name="Israni S."/>
            <person name="Dalin E."/>
            <person name="Tice H."/>
            <person name="Pitluck S."/>
            <person name="Munk A.C."/>
            <person name="Brettin T."/>
            <person name="Bruce D."/>
            <person name="Han C."/>
            <person name="Tapia R."/>
            <person name="Gilna P."/>
            <person name="Schmutz J."/>
            <person name="Larimer F."/>
            <person name="Land M."/>
            <person name="Hauser L."/>
            <person name="Kyrpides N."/>
            <person name="Lykidis A."/>
            <person name="da Costa M.S."/>
            <person name="Rainey F.A."/>
            <person name="Empadinhas N."/>
            <person name="Jolivet E."/>
            <person name="Battista J.R."/>
            <person name="Richardson P."/>
        </authorList>
    </citation>
    <scope>NUCLEOTIDE SEQUENCE [LARGE SCALE GENOMIC DNA]</scope>
    <source>
        <strain evidence="4">DSM 9941 / NBRC 16129 / PRD-1</strain>
    </source>
</reference>
<dbReference type="GO" id="GO:0051536">
    <property type="term" value="F:iron-sulfur cluster binding"/>
    <property type="evidence" value="ECO:0007669"/>
    <property type="project" value="InterPro"/>
</dbReference>
<dbReference type="GO" id="GO:0005506">
    <property type="term" value="F:iron ion binding"/>
    <property type="evidence" value="ECO:0007669"/>
    <property type="project" value="InterPro"/>
</dbReference>
<sequence>MMRDLYGQVIMDHYRRPRNRGELEDADLTRHLLNPLCGDEVTVYARFEGDRVAEASFTGRGCSISQASASMMTERLRGKSREEAEAEISRFKRMMTGEEEFPEGDDLAALKGVIQYPSRIRCATLAWEAFQQGLEEKGAP</sequence>
<dbReference type="Gene3D" id="3.90.1010.10">
    <property type="match status" value="1"/>
</dbReference>
<dbReference type="STRING" id="266117.Rxyl_0165"/>
<dbReference type="EMBL" id="CP000386">
    <property type="protein sequence ID" value="ABG03143.1"/>
    <property type="molecule type" value="Genomic_DNA"/>
</dbReference>
<dbReference type="NCBIfam" id="TIGR01994">
    <property type="entry name" value="SUF_scaf_2"/>
    <property type="match status" value="1"/>
</dbReference>
<organism evidence="3 4">
    <name type="scientific">Rubrobacter xylanophilus (strain DSM 9941 / JCM 11954 / NBRC 16129 / PRD-1)</name>
    <dbReference type="NCBI Taxonomy" id="266117"/>
    <lineage>
        <taxon>Bacteria</taxon>
        <taxon>Bacillati</taxon>
        <taxon>Actinomycetota</taxon>
        <taxon>Rubrobacteria</taxon>
        <taxon>Rubrobacterales</taxon>
        <taxon>Rubrobacteraceae</taxon>
        <taxon>Rubrobacter</taxon>
    </lineage>
</organism>
<evidence type="ECO:0000313" key="3">
    <source>
        <dbReference type="EMBL" id="ABG03143.1"/>
    </source>
</evidence>
<dbReference type="Pfam" id="PF01592">
    <property type="entry name" value="NifU_N"/>
    <property type="match status" value="1"/>
</dbReference>
<dbReference type="GO" id="GO:0016226">
    <property type="term" value="P:iron-sulfur cluster assembly"/>
    <property type="evidence" value="ECO:0007669"/>
    <property type="project" value="InterPro"/>
</dbReference>
<dbReference type="AlphaFoldDB" id="Q1AZN5"/>
<proteinExistence type="inferred from homology"/>
<comment type="similarity">
    <text evidence="1">Belongs to the NifU family.</text>
</comment>
<dbReference type="Proteomes" id="UP000006637">
    <property type="component" value="Chromosome"/>
</dbReference>
<evidence type="ECO:0000259" key="2">
    <source>
        <dbReference type="Pfam" id="PF01592"/>
    </source>
</evidence>